<protein>
    <submittedName>
        <fullName evidence="2">Diguanylate cyclase (GGDEF)-like protein</fullName>
    </submittedName>
</protein>
<dbReference type="Proteomes" id="UP000542125">
    <property type="component" value="Unassembled WGS sequence"/>
</dbReference>
<dbReference type="InterPro" id="IPR052155">
    <property type="entry name" value="Biofilm_reg_signaling"/>
</dbReference>
<sequence length="483" mass="53206">MSAMPTDISTLPARELAALFDAAPVSLWLEDFSGIHSLLDGLRAGGIRDLAAHIAAHPAFVETCLSRIRVLAVNACTLKLFGATSQAELLDNLHRVFRDDMAQHFTADLLGMWEGRFEIETEGINYALDGRPVDILIRRSVLPGHEHDWSRALISLHDIGARKEAERQRESMRDYSQGLFEHSPVSLWVEDFSGIRALLDGLTAQGVTNPAAYLRTHPDFVQQCLRAIKVLDVNERTLQMFRASSKAELLANLGTVFGGDMSVHFTDELVEMAQGRVAYECEGINTTLTGEPVDVHLQRSVMPGSEATWDRVLISLTDITARKRAEAYMRYLGTHDAMTGLLNRASYEEARVRLEKDPSVTIAVAMIDVNGLKPVNDDLGHAAGDTLIRRAAEVLKEVSQPGDIVARVGGDEFAVLMPGQDLDYAARLADRLQRLIEVNNQFYQGPELSVAIGYAQTGPDLPFAAAERAADMAMYANKGARRR</sequence>
<reference evidence="2 3" key="1">
    <citation type="submission" date="2020-07" db="EMBL/GenBank/DDBJ databases">
        <title>Genomic Encyclopedia of Type Strains, Phase IV (KMG-V): Genome sequencing to study the core and pangenomes of soil and plant-associated prokaryotes.</title>
        <authorList>
            <person name="Whitman W."/>
        </authorList>
    </citation>
    <scope>NUCLEOTIDE SEQUENCE [LARGE SCALE GENOMIC DNA]</scope>
    <source>
        <strain evidence="2 3">SAS40</strain>
    </source>
</reference>
<accession>A0A7Y9LNU9</accession>
<dbReference type="PANTHER" id="PTHR44757:SF2">
    <property type="entry name" value="BIOFILM ARCHITECTURE MAINTENANCE PROTEIN MBAA"/>
    <property type="match status" value="1"/>
</dbReference>
<dbReference type="SMART" id="SM00267">
    <property type="entry name" value="GGDEF"/>
    <property type="match status" value="1"/>
</dbReference>
<dbReference type="AlphaFoldDB" id="A0A7Y9LNU9"/>
<comment type="caution">
    <text evidence="2">The sequence shown here is derived from an EMBL/GenBank/DDBJ whole genome shotgun (WGS) entry which is preliminary data.</text>
</comment>
<dbReference type="PANTHER" id="PTHR44757">
    <property type="entry name" value="DIGUANYLATE CYCLASE DGCP"/>
    <property type="match status" value="1"/>
</dbReference>
<gene>
    <name evidence="2" type="ORF">FHW18_004389</name>
</gene>
<name>A0A7Y9LNU9_9BURK</name>
<dbReference type="EMBL" id="JACBYR010000002">
    <property type="protein sequence ID" value="NYE85082.1"/>
    <property type="molecule type" value="Genomic_DNA"/>
</dbReference>
<dbReference type="SUPFAM" id="SSF55785">
    <property type="entry name" value="PYP-like sensor domain (PAS domain)"/>
    <property type="match status" value="2"/>
</dbReference>
<dbReference type="RefSeq" id="WP_179589092.1">
    <property type="nucleotide sequence ID" value="NZ_JACBYR010000002.1"/>
</dbReference>
<dbReference type="Pfam" id="PF00990">
    <property type="entry name" value="GGDEF"/>
    <property type="match status" value="1"/>
</dbReference>
<dbReference type="Gene3D" id="3.30.70.270">
    <property type="match status" value="1"/>
</dbReference>
<dbReference type="NCBIfam" id="TIGR00254">
    <property type="entry name" value="GGDEF"/>
    <property type="match status" value="1"/>
</dbReference>
<evidence type="ECO:0000313" key="2">
    <source>
        <dbReference type="EMBL" id="NYE85082.1"/>
    </source>
</evidence>
<dbReference type="InterPro" id="IPR043128">
    <property type="entry name" value="Rev_trsase/Diguanyl_cyclase"/>
</dbReference>
<dbReference type="InterPro" id="IPR035965">
    <property type="entry name" value="PAS-like_dom_sf"/>
</dbReference>
<evidence type="ECO:0000259" key="1">
    <source>
        <dbReference type="PROSITE" id="PS50887"/>
    </source>
</evidence>
<dbReference type="Gene3D" id="3.30.450.20">
    <property type="entry name" value="PAS domain"/>
    <property type="match status" value="2"/>
</dbReference>
<dbReference type="InterPro" id="IPR029787">
    <property type="entry name" value="Nucleotide_cyclase"/>
</dbReference>
<dbReference type="PROSITE" id="PS50887">
    <property type="entry name" value="GGDEF"/>
    <property type="match status" value="1"/>
</dbReference>
<organism evidence="2 3">
    <name type="scientific">Pigmentiphaga litoralis</name>
    <dbReference type="NCBI Taxonomy" id="516702"/>
    <lineage>
        <taxon>Bacteria</taxon>
        <taxon>Pseudomonadati</taxon>
        <taxon>Pseudomonadota</taxon>
        <taxon>Betaproteobacteria</taxon>
        <taxon>Burkholderiales</taxon>
        <taxon>Alcaligenaceae</taxon>
        <taxon>Pigmentiphaga</taxon>
    </lineage>
</organism>
<proteinExistence type="predicted"/>
<dbReference type="InterPro" id="IPR000160">
    <property type="entry name" value="GGDEF_dom"/>
</dbReference>
<feature type="domain" description="GGDEF" evidence="1">
    <location>
        <begin position="360"/>
        <end position="483"/>
    </location>
</feature>
<dbReference type="SUPFAM" id="SSF55073">
    <property type="entry name" value="Nucleotide cyclase"/>
    <property type="match status" value="1"/>
</dbReference>
<keyword evidence="3" id="KW-1185">Reference proteome</keyword>
<evidence type="ECO:0000313" key="3">
    <source>
        <dbReference type="Proteomes" id="UP000542125"/>
    </source>
</evidence>
<dbReference type="CDD" id="cd01949">
    <property type="entry name" value="GGDEF"/>
    <property type="match status" value="1"/>
</dbReference>